<dbReference type="PANTHER" id="PTHR44688:SF16">
    <property type="entry name" value="DNA-BINDING TRANSCRIPTIONAL ACTIVATOR DEVR_DOSR"/>
    <property type="match status" value="1"/>
</dbReference>
<dbReference type="Pfam" id="PF00196">
    <property type="entry name" value="GerE"/>
    <property type="match status" value="1"/>
</dbReference>
<evidence type="ECO:0000256" key="1">
    <source>
        <dbReference type="ARBA" id="ARBA00023015"/>
    </source>
</evidence>
<dbReference type="PROSITE" id="PS50043">
    <property type="entry name" value="HTH_LUXR_2"/>
    <property type="match status" value="1"/>
</dbReference>
<evidence type="ECO:0000256" key="2">
    <source>
        <dbReference type="ARBA" id="ARBA00023125"/>
    </source>
</evidence>
<dbReference type="Gene3D" id="1.10.10.10">
    <property type="entry name" value="Winged helix-like DNA-binding domain superfamily/Winged helix DNA-binding domain"/>
    <property type="match status" value="1"/>
</dbReference>
<reference evidence="5 6" key="1">
    <citation type="submission" date="2024-03" db="EMBL/GenBank/DDBJ databases">
        <title>Draft genome sequence of Pseudonocardia tropica JCM 19149.</title>
        <authorList>
            <person name="Butdee W."/>
            <person name="Duangmal K."/>
        </authorList>
    </citation>
    <scope>NUCLEOTIDE SEQUENCE [LARGE SCALE GENOMIC DNA]</scope>
    <source>
        <strain evidence="5 6">JCM 19149</strain>
    </source>
</reference>
<dbReference type="RefSeq" id="WP_345643699.1">
    <property type="nucleotide sequence ID" value="NZ_BAABLY010000018.1"/>
</dbReference>
<dbReference type="PROSITE" id="PS00622">
    <property type="entry name" value="HTH_LUXR_1"/>
    <property type="match status" value="1"/>
</dbReference>
<dbReference type="CDD" id="cd06170">
    <property type="entry name" value="LuxR_C_like"/>
    <property type="match status" value="1"/>
</dbReference>
<comment type="caution">
    <text evidence="5">The sequence shown here is derived from an EMBL/GenBank/DDBJ whole genome shotgun (WGS) entry which is preliminary data.</text>
</comment>
<keyword evidence="6" id="KW-1185">Reference proteome</keyword>
<accession>A0ABV1K241</accession>
<keyword evidence="3" id="KW-0804">Transcription</keyword>
<dbReference type="PANTHER" id="PTHR44688">
    <property type="entry name" value="DNA-BINDING TRANSCRIPTIONAL ACTIVATOR DEVR_DOSR"/>
    <property type="match status" value="1"/>
</dbReference>
<keyword evidence="1" id="KW-0805">Transcription regulation</keyword>
<gene>
    <name evidence="5" type="ORF">WHI96_24365</name>
</gene>
<dbReference type="InterPro" id="IPR016032">
    <property type="entry name" value="Sig_transdc_resp-reg_C-effctor"/>
</dbReference>
<dbReference type="SMART" id="SM00421">
    <property type="entry name" value="HTH_LUXR"/>
    <property type="match status" value="1"/>
</dbReference>
<dbReference type="Proteomes" id="UP001464923">
    <property type="component" value="Unassembled WGS sequence"/>
</dbReference>
<evidence type="ECO:0000313" key="5">
    <source>
        <dbReference type="EMBL" id="MEQ3541951.1"/>
    </source>
</evidence>
<protein>
    <submittedName>
        <fullName evidence="5">Helix-turn-helix transcriptional regulator</fullName>
    </submittedName>
</protein>
<evidence type="ECO:0000259" key="4">
    <source>
        <dbReference type="PROSITE" id="PS50043"/>
    </source>
</evidence>
<dbReference type="PRINTS" id="PR00038">
    <property type="entry name" value="HTHLUXR"/>
</dbReference>
<dbReference type="SUPFAM" id="SSF46894">
    <property type="entry name" value="C-terminal effector domain of the bipartite response regulators"/>
    <property type="match status" value="1"/>
</dbReference>
<name>A0ABV1K241_9PSEU</name>
<evidence type="ECO:0000256" key="3">
    <source>
        <dbReference type="ARBA" id="ARBA00023163"/>
    </source>
</evidence>
<dbReference type="EMBL" id="JBEDNP010000021">
    <property type="protein sequence ID" value="MEQ3541951.1"/>
    <property type="molecule type" value="Genomic_DNA"/>
</dbReference>
<organism evidence="5 6">
    <name type="scientific">Pseudonocardia tropica</name>
    <dbReference type="NCBI Taxonomy" id="681289"/>
    <lineage>
        <taxon>Bacteria</taxon>
        <taxon>Bacillati</taxon>
        <taxon>Actinomycetota</taxon>
        <taxon>Actinomycetes</taxon>
        <taxon>Pseudonocardiales</taxon>
        <taxon>Pseudonocardiaceae</taxon>
        <taxon>Pseudonocardia</taxon>
    </lineage>
</organism>
<keyword evidence="2" id="KW-0238">DNA-binding</keyword>
<proteinExistence type="predicted"/>
<sequence>MGRLLALRADDDPELAPVMPALRAWWARYDESGEVAPPAPPGDSGTVGLLATVPWELLPPTVLLWTWGAEGPLRDMLSVRIPELRRRQELPALAMLLSQTAVLDLFGGRWRSCEDAATEAVRLAEEVGAEHLITQGRLCLANLAAARGDTSVVEDHAVSTLRVSAAHGVRALAASAFWVRGRAALLGGRPQEALRHLLPLTEPGHEAAHRTTALLAALDTAEAAAQTVRADVVRSRVAMMEAWVDRTGAVWARAALHRLRALGDGEPTGTETSYRAALETGAGGDPFEHARTLLLYGEWLRRTRRRAAAREQLTGAAEVFQRLGAAPLWTRALRELDLAEGAGTGLQPAGLTAQELRVARLAAAGLTNRQIAAQLLISHRTVGHHLASVYPKLGVTSRTELAQIDMSGDLRLRG</sequence>
<feature type="domain" description="HTH luxR-type" evidence="4">
    <location>
        <begin position="344"/>
        <end position="409"/>
    </location>
</feature>
<dbReference type="InterPro" id="IPR036388">
    <property type="entry name" value="WH-like_DNA-bd_sf"/>
</dbReference>
<evidence type="ECO:0000313" key="6">
    <source>
        <dbReference type="Proteomes" id="UP001464923"/>
    </source>
</evidence>
<dbReference type="InterPro" id="IPR000792">
    <property type="entry name" value="Tscrpt_reg_LuxR_C"/>
</dbReference>